<evidence type="ECO:0000313" key="1">
    <source>
        <dbReference type="EMBL" id="TNN33756.1"/>
    </source>
</evidence>
<dbReference type="OrthoDB" id="2544694at2759"/>
<dbReference type="EMBL" id="SRLO01002142">
    <property type="protein sequence ID" value="TNN33756.1"/>
    <property type="molecule type" value="Genomic_DNA"/>
</dbReference>
<gene>
    <name evidence="1" type="primary">slc22a6-b</name>
    <name evidence="1" type="ORF">EYF80_056082</name>
</gene>
<comment type="caution">
    <text evidence="1">The sequence shown here is derived from an EMBL/GenBank/DDBJ whole genome shotgun (WGS) entry which is preliminary data.</text>
</comment>
<sequence length="113" mass="13054">MMASQNLLNNFVSGIPAHHCSLSANHTLYNMSQYQVEEKQFLKAFIPMDPSGTRLDRCKRYVEPQWQLLVLNNTANVSQLQTEGCLDGWTFDNSEFLSTTVSEVTRRKLLIWR</sequence>
<evidence type="ECO:0000313" key="2">
    <source>
        <dbReference type="Proteomes" id="UP000314294"/>
    </source>
</evidence>
<accession>A0A4Z2EXR7</accession>
<dbReference type="AlphaFoldDB" id="A0A4Z2EXR7"/>
<protein>
    <submittedName>
        <fullName evidence="1">Solute carrier family 22 member 6-B</fullName>
    </submittedName>
</protein>
<organism evidence="1 2">
    <name type="scientific">Liparis tanakae</name>
    <name type="common">Tanaka's snailfish</name>
    <dbReference type="NCBI Taxonomy" id="230148"/>
    <lineage>
        <taxon>Eukaryota</taxon>
        <taxon>Metazoa</taxon>
        <taxon>Chordata</taxon>
        <taxon>Craniata</taxon>
        <taxon>Vertebrata</taxon>
        <taxon>Euteleostomi</taxon>
        <taxon>Actinopterygii</taxon>
        <taxon>Neopterygii</taxon>
        <taxon>Teleostei</taxon>
        <taxon>Neoteleostei</taxon>
        <taxon>Acanthomorphata</taxon>
        <taxon>Eupercaria</taxon>
        <taxon>Perciformes</taxon>
        <taxon>Cottioidei</taxon>
        <taxon>Cottales</taxon>
        <taxon>Liparidae</taxon>
        <taxon>Liparis</taxon>
    </lineage>
</organism>
<dbReference type="Proteomes" id="UP000314294">
    <property type="component" value="Unassembled WGS sequence"/>
</dbReference>
<proteinExistence type="predicted"/>
<reference evidence="1 2" key="1">
    <citation type="submission" date="2019-03" db="EMBL/GenBank/DDBJ databases">
        <title>First draft genome of Liparis tanakae, snailfish: a comprehensive survey of snailfish specific genes.</title>
        <authorList>
            <person name="Kim W."/>
            <person name="Song I."/>
            <person name="Jeong J.-H."/>
            <person name="Kim D."/>
            <person name="Kim S."/>
            <person name="Ryu S."/>
            <person name="Song J.Y."/>
            <person name="Lee S.K."/>
        </authorList>
    </citation>
    <scope>NUCLEOTIDE SEQUENCE [LARGE SCALE GENOMIC DNA]</scope>
    <source>
        <tissue evidence="1">Muscle</tissue>
    </source>
</reference>
<keyword evidence="2" id="KW-1185">Reference proteome</keyword>
<name>A0A4Z2EXR7_9TELE</name>